<dbReference type="CDD" id="cd05233">
    <property type="entry name" value="SDR_c"/>
    <property type="match status" value="1"/>
</dbReference>
<dbReference type="Pfam" id="PF13561">
    <property type="entry name" value="adh_short_C2"/>
    <property type="match status" value="1"/>
</dbReference>
<sequence>MNRVVLVTGACGGIGRVLCRRFVEEGDTVLALDIDATALAALAAEPGAARVIPVAVDIGDAAAVHGAVAKAVAERGPVDVVVANAGAAEGLTLATTDAASWQRDVHLNLNGTYHTVEAVRASMIERERGVLVLIGSVNGMASLGHPAYSAAKAGLISYTKALALELGRHGIRANIVCPGTVKTQAWQARVDKNPQVFEALKKWYPLRDFATPDDIADAVLFLASPAARVITGVALPVDGGLMAGNRLMAEELTLEQF</sequence>
<dbReference type="InterPro" id="IPR036291">
    <property type="entry name" value="NAD(P)-bd_dom_sf"/>
</dbReference>
<gene>
    <name evidence="3" type="ORF">SAMN05192564_106335</name>
</gene>
<dbReference type="Gene3D" id="3.40.50.720">
    <property type="entry name" value="NAD(P)-binding Rossmann-like Domain"/>
    <property type="match status" value="1"/>
</dbReference>
<dbReference type="SUPFAM" id="SSF51735">
    <property type="entry name" value="NAD(P)-binding Rossmann-fold domains"/>
    <property type="match status" value="1"/>
</dbReference>
<dbReference type="GO" id="GO:0016491">
    <property type="term" value="F:oxidoreductase activity"/>
    <property type="evidence" value="ECO:0007669"/>
    <property type="project" value="UniProtKB-KW"/>
</dbReference>
<evidence type="ECO:0000313" key="3">
    <source>
        <dbReference type="EMBL" id="SEB12961.1"/>
    </source>
</evidence>
<comment type="similarity">
    <text evidence="1">Belongs to the short-chain dehydrogenases/reductases (SDR) family.</text>
</comment>
<dbReference type="STRING" id="83784.SAMN05192564_106335"/>
<dbReference type="FunFam" id="3.40.50.720:FF:000084">
    <property type="entry name" value="Short-chain dehydrogenase reductase"/>
    <property type="match status" value="1"/>
</dbReference>
<evidence type="ECO:0000256" key="1">
    <source>
        <dbReference type="ARBA" id="ARBA00006484"/>
    </source>
</evidence>
<dbReference type="InterPro" id="IPR002347">
    <property type="entry name" value="SDR_fam"/>
</dbReference>
<evidence type="ECO:0000256" key="2">
    <source>
        <dbReference type="ARBA" id="ARBA00023002"/>
    </source>
</evidence>
<keyword evidence="4" id="KW-1185">Reference proteome</keyword>
<keyword evidence="2" id="KW-0560">Oxidoreductase</keyword>
<reference evidence="4" key="1">
    <citation type="submission" date="2016-10" db="EMBL/GenBank/DDBJ databases">
        <authorList>
            <person name="Varghese N."/>
            <person name="Submissions S."/>
        </authorList>
    </citation>
    <scope>NUCLEOTIDE SEQUENCE [LARGE SCALE GENOMIC DNA]</scope>
    <source>
        <strain evidence="4">LMG 24000</strain>
    </source>
</reference>
<dbReference type="Proteomes" id="UP000198638">
    <property type="component" value="Unassembled WGS sequence"/>
</dbReference>
<dbReference type="PANTHER" id="PTHR24321:SF8">
    <property type="entry name" value="ESTRADIOL 17-BETA-DEHYDROGENASE 8-RELATED"/>
    <property type="match status" value="1"/>
</dbReference>
<evidence type="ECO:0000313" key="4">
    <source>
        <dbReference type="Proteomes" id="UP000198638"/>
    </source>
</evidence>
<dbReference type="PRINTS" id="PR00081">
    <property type="entry name" value="GDHRDH"/>
</dbReference>
<name>A0A1H4GUF3_9BURK</name>
<dbReference type="EMBL" id="FNRQ01000006">
    <property type="protein sequence ID" value="SEB12961.1"/>
    <property type="molecule type" value="Genomic_DNA"/>
</dbReference>
<organism evidence="3 4">
    <name type="scientific">Paraburkholderia sartisoli</name>
    <dbReference type="NCBI Taxonomy" id="83784"/>
    <lineage>
        <taxon>Bacteria</taxon>
        <taxon>Pseudomonadati</taxon>
        <taxon>Pseudomonadota</taxon>
        <taxon>Betaproteobacteria</taxon>
        <taxon>Burkholderiales</taxon>
        <taxon>Burkholderiaceae</taxon>
        <taxon>Paraburkholderia</taxon>
    </lineage>
</organism>
<dbReference type="RefSeq" id="WP_090535617.1">
    <property type="nucleotide sequence ID" value="NZ_FNRQ01000006.1"/>
</dbReference>
<dbReference type="OrthoDB" id="517007at2"/>
<dbReference type="AlphaFoldDB" id="A0A1H4GUF3"/>
<dbReference type="NCBIfam" id="NF005474">
    <property type="entry name" value="PRK07074.1"/>
    <property type="match status" value="1"/>
</dbReference>
<dbReference type="PRINTS" id="PR00080">
    <property type="entry name" value="SDRFAMILY"/>
</dbReference>
<protein>
    <submittedName>
        <fullName evidence="3">NADP-dependent 3-hydroxy acid dehydrogenase YdfG</fullName>
    </submittedName>
</protein>
<dbReference type="PANTHER" id="PTHR24321">
    <property type="entry name" value="DEHYDROGENASES, SHORT CHAIN"/>
    <property type="match status" value="1"/>
</dbReference>
<proteinExistence type="inferred from homology"/>
<accession>A0A1H4GUF3</accession>